<keyword evidence="1" id="KW-0175">Coiled coil</keyword>
<dbReference type="AlphaFoldDB" id="A0AAN6RJ47"/>
<evidence type="ECO:0000313" key="2">
    <source>
        <dbReference type="EMBL" id="KAK3215210.1"/>
    </source>
</evidence>
<accession>A0AAN6RJ47</accession>
<dbReference type="Proteomes" id="UP001280581">
    <property type="component" value="Unassembled WGS sequence"/>
</dbReference>
<name>A0AAN6RJ47_9PLEO</name>
<sequence length="92" mass="10466">MATAQTVRRWILTGSVAAITVTGAFYGAGLKTSQEHAQERQRLMALSPDEKIAQYEAVIQEWERTKKELERKLDTFRAKKKGLEVGEGNRRM</sequence>
<reference evidence="2 3" key="1">
    <citation type="submission" date="2021-02" db="EMBL/GenBank/DDBJ databases">
        <title>Genome assembly of Pseudopithomyces chartarum.</title>
        <authorList>
            <person name="Jauregui R."/>
            <person name="Singh J."/>
            <person name="Voisey C."/>
        </authorList>
    </citation>
    <scope>NUCLEOTIDE SEQUENCE [LARGE SCALE GENOMIC DNA]</scope>
    <source>
        <strain evidence="2 3">AGR01</strain>
    </source>
</reference>
<evidence type="ECO:0000256" key="1">
    <source>
        <dbReference type="SAM" id="Coils"/>
    </source>
</evidence>
<organism evidence="2 3">
    <name type="scientific">Pseudopithomyces chartarum</name>
    <dbReference type="NCBI Taxonomy" id="1892770"/>
    <lineage>
        <taxon>Eukaryota</taxon>
        <taxon>Fungi</taxon>
        <taxon>Dikarya</taxon>
        <taxon>Ascomycota</taxon>
        <taxon>Pezizomycotina</taxon>
        <taxon>Dothideomycetes</taxon>
        <taxon>Pleosporomycetidae</taxon>
        <taxon>Pleosporales</taxon>
        <taxon>Massarineae</taxon>
        <taxon>Didymosphaeriaceae</taxon>
        <taxon>Pseudopithomyces</taxon>
    </lineage>
</organism>
<gene>
    <name evidence="2" type="ORF">GRF29_19g2540385</name>
</gene>
<keyword evidence="3" id="KW-1185">Reference proteome</keyword>
<evidence type="ECO:0000313" key="3">
    <source>
        <dbReference type="Proteomes" id="UP001280581"/>
    </source>
</evidence>
<protein>
    <submittedName>
        <fullName evidence="2">Uncharacterized protein</fullName>
    </submittedName>
</protein>
<feature type="coiled-coil region" evidence="1">
    <location>
        <begin position="52"/>
        <end position="86"/>
    </location>
</feature>
<comment type="caution">
    <text evidence="2">The sequence shown here is derived from an EMBL/GenBank/DDBJ whole genome shotgun (WGS) entry which is preliminary data.</text>
</comment>
<dbReference type="EMBL" id="WVTA01000003">
    <property type="protein sequence ID" value="KAK3215210.1"/>
    <property type="molecule type" value="Genomic_DNA"/>
</dbReference>
<proteinExistence type="predicted"/>